<evidence type="ECO:0000313" key="5">
    <source>
        <dbReference type="Proteomes" id="UP000614469"/>
    </source>
</evidence>
<dbReference type="SUPFAM" id="SSF52467">
    <property type="entry name" value="DHS-like NAD/FAD-binding domain"/>
    <property type="match status" value="1"/>
</dbReference>
<dbReference type="Pfam" id="PF00766">
    <property type="entry name" value="ETF_alpha"/>
    <property type="match status" value="1"/>
</dbReference>
<evidence type="ECO:0000259" key="3">
    <source>
        <dbReference type="SMART" id="SM00893"/>
    </source>
</evidence>
<reference evidence="4 5" key="1">
    <citation type="submission" date="2020-08" db="EMBL/GenBank/DDBJ databases">
        <title>Bridging the membrane lipid divide: bacteria of the FCB group superphylum have the potential to synthesize archaeal ether lipids.</title>
        <authorList>
            <person name="Villanueva L."/>
            <person name="Von Meijenfeldt F.A.B."/>
            <person name="Westbye A.B."/>
            <person name="Yadav S."/>
            <person name="Hopmans E.C."/>
            <person name="Dutilh B.E."/>
            <person name="Sinninghe Damste J.S."/>
        </authorList>
    </citation>
    <scope>NUCLEOTIDE SEQUENCE [LARGE SCALE GENOMIC DNA]</scope>
    <source>
        <strain evidence="4">NIOZ-UU36</strain>
    </source>
</reference>
<dbReference type="InterPro" id="IPR001308">
    <property type="entry name" value="ETF_a/FixB"/>
</dbReference>
<proteinExistence type="inferred from homology"/>
<dbReference type="GO" id="GO:0009055">
    <property type="term" value="F:electron transfer activity"/>
    <property type="evidence" value="ECO:0007669"/>
    <property type="project" value="InterPro"/>
</dbReference>
<dbReference type="InterPro" id="IPR029035">
    <property type="entry name" value="DHS-like_NAD/FAD-binding_dom"/>
</dbReference>
<dbReference type="PIRSF" id="PIRSF000089">
    <property type="entry name" value="Electra_flavoP_a"/>
    <property type="match status" value="1"/>
</dbReference>
<feature type="binding site" evidence="2">
    <location>
        <position position="294"/>
    </location>
    <ligand>
        <name>FAD</name>
        <dbReference type="ChEBI" id="CHEBI:57692"/>
    </ligand>
</feature>
<dbReference type="Gene3D" id="3.40.50.1220">
    <property type="entry name" value="TPP-binding domain"/>
    <property type="match status" value="1"/>
</dbReference>
<dbReference type="InterPro" id="IPR033947">
    <property type="entry name" value="ETF_alpha_N"/>
</dbReference>
<dbReference type="PANTHER" id="PTHR43153:SF1">
    <property type="entry name" value="ELECTRON TRANSFER FLAVOPROTEIN SUBUNIT ALPHA, MITOCHONDRIAL"/>
    <property type="match status" value="1"/>
</dbReference>
<evidence type="ECO:0000256" key="1">
    <source>
        <dbReference type="ARBA" id="ARBA00005817"/>
    </source>
</evidence>
<feature type="binding site" evidence="2">
    <location>
        <begin position="242"/>
        <end position="243"/>
    </location>
    <ligand>
        <name>FAD</name>
        <dbReference type="ChEBI" id="CHEBI:57692"/>
    </ligand>
</feature>
<dbReference type="GO" id="GO:0033539">
    <property type="term" value="P:fatty acid beta-oxidation using acyl-CoA dehydrogenase"/>
    <property type="evidence" value="ECO:0007669"/>
    <property type="project" value="TreeGrafter"/>
</dbReference>
<comment type="caution">
    <text evidence="4">The sequence shown here is derived from an EMBL/GenBank/DDBJ whole genome shotgun (WGS) entry which is preliminary data.</text>
</comment>
<evidence type="ECO:0000313" key="4">
    <source>
        <dbReference type="EMBL" id="MBC8335698.1"/>
    </source>
</evidence>
<sequence length="329" mass="35380">MSKIKTQVFVMAEQAGGRIRPVSLQIVGKARHLADQLDSKVGAILLGQNVTERAQELIAAGANSVYLGDSDSLHPYQAELYTEIIVNLLLEHRPEIFLLGSTFMGRELAPLIAAKLKTGLTAHCIDLLIDNEGILEQKIPAYGGMITIICPEKRPQMATVAEGVFLNPELDSTNIGDIIPIDLPEKFPLRVQTLEIVVEKPEGVSLETASVIVAGGAGAEDQDGWQQIAKLAEVLNAGFGSTRPAVDEGWTELETMIGQSGKMVSPELYIGVGLSGELQHMVGIVGAKVMIAINNDAKAPVFEQVDYGIVEDCRTFVPALVETLKKSND</sequence>
<dbReference type="InterPro" id="IPR014731">
    <property type="entry name" value="ETF_asu_C"/>
</dbReference>
<accession>A0A8J6TFU5</accession>
<feature type="binding site" evidence="2">
    <location>
        <begin position="273"/>
        <end position="280"/>
    </location>
    <ligand>
        <name>FAD</name>
        <dbReference type="ChEBI" id="CHEBI:57692"/>
    </ligand>
</feature>
<dbReference type="EMBL" id="JACNJN010000119">
    <property type="protein sequence ID" value="MBC8335698.1"/>
    <property type="molecule type" value="Genomic_DNA"/>
</dbReference>
<feature type="domain" description="Electron transfer flavoprotein alpha/beta-subunit N-terminal" evidence="3">
    <location>
        <begin position="8"/>
        <end position="201"/>
    </location>
</feature>
<dbReference type="Gene3D" id="3.40.50.620">
    <property type="entry name" value="HUPs"/>
    <property type="match status" value="1"/>
</dbReference>
<dbReference type="Pfam" id="PF01012">
    <property type="entry name" value="ETF"/>
    <property type="match status" value="1"/>
</dbReference>
<comment type="cofactor">
    <cofactor evidence="2">
        <name>FAD</name>
        <dbReference type="ChEBI" id="CHEBI:57692"/>
    </cofactor>
    <text evidence="2">Binds 1 FAD per dimer.</text>
</comment>
<comment type="similarity">
    <text evidence="1">Belongs to the ETF alpha-subunit/FixB family.</text>
</comment>
<organism evidence="4 5">
    <name type="scientific">Candidatus Desulfolinea nitratireducens</name>
    <dbReference type="NCBI Taxonomy" id="2841698"/>
    <lineage>
        <taxon>Bacteria</taxon>
        <taxon>Bacillati</taxon>
        <taxon>Chloroflexota</taxon>
        <taxon>Anaerolineae</taxon>
        <taxon>Anaerolineales</taxon>
        <taxon>Anaerolineales incertae sedis</taxon>
        <taxon>Candidatus Desulfolinea</taxon>
    </lineage>
</organism>
<gene>
    <name evidence="4" type="ORF">H8E29_10555</name>
</gene>
<dbReference type="PANTHER" id="PTHR43153">
    <property type="entry name" value="ELECTRON TRANSFER FLAVOPROTEIN ALPHA"/>
    <property type="match status" value="1"/>
</dbReference>
<evidence type="ECO:0000256" key="2">
    <source>
        <dbReference type="PIRSR" id="PIRSR000089-1"/>
    </source>
</evidence>
<keyword evidence="2" id="KW-0274">FAD</keyword>
<protein>
    <submittedName>
        <fullName evidence="4">Electron transfer flavoprotein subunit alpha/FixB family protein</fullName>
    </submittedName>
</protein>
<name>A0A8J6TFU5_9CHLR</name>
<dbReference type="SMART" id="SM00893">
    <property type="entry name" value="ETF"/>
    <property type="match status" value="1"/>
</dbReference>
<dbReference type="Proteomes" id="UP000614469">
    <property type="component" value="Unassembled WGS sequence"/>
</dbReference>
<dbReference type="AlphaFoldDB" id="A0A8J6TFU5"/>
<dbReference type="SUPFAM" id="SSF52402">
    <property type="entry name" value="Adenine nucleotide alpha hydrolases-like"/>
    <property type="match status" value="1"/>
</dbReference>
<keyword evidence="2" id="KW-0285">Flavoprotein</keyword>
<dbReference type="CDD" id="cd01715">
    <property type="entry name" value="ETF_alpha"/>
    <property type="match status" value="1"/>
</dbReference>
<dbReference type="InterPro" id="IPR014730">
    <property type="entry name" value="ETF_a/b_N"/>
</dbReference>
<dbReference type="GO" id="GO:0050660">
    <property type="term" value="F:flavin adenine dinucleotide binding"/>
    <property type="evidence" value="ECO:0007669"/>
    <property type="project" value="InterPro"/>
</dbReference>
<dbReference type="InterPro" id="IPR014729">
    <property type="entry name" value="Rossmann-like_a/b/a_fold"/>
</dbReference>